<dbReference type="PANTHER" id="PTHR38682:SF1">
    <property type="entry name" value="V-TYPE ATP SYNTHASE SUBUNIT C"/>
    <property type="match status" value="1"/>
</dbReference>
<organism evidence="4 5">
    <name type="scientific">Herbinix hemicellulosilytica</name>
    <dbReference type="NCBI Taxonomy" id="1564487"/>
    <lineage>
        <taxon>Bacteria</taxon>
        <taxon>Bacillati</taxon>
        <taxon>Bacillota</taxon>
        <taxon>Clostridia</taxon>
        <taxon>Lachnospirales</taxon>
        <taxon>Lachnospiraceae</taxon>
        <taxon>Herbinix</taxon>
    </lineage>
</organism>
<dbReference type="InterPro" id="IPR036079">
    <property type="entry name" value="ATPase_csu/dsu_sf"/>
</dbReference>
<evidence type="ECO:0000256" key="3">
    <source>
        <dbReference type="ARBA" id="ARBA00023065"/>
    </source>
</evidence>
<dbReference type="EMBL" id="CVTD020000012">
    <property type="protein sequence ID" value="CRZ34195.1"/>
    <property type="molecule type" value="Genomic_DNA"/>
</dbReference>
<dbReference type="InterPro" id="IPR035067">
    <property type="entry name" value="V-type_ATPase_csu/dsu"/>
</dbReference>
<dbReference type="AlphaFoldDB" id="A0A0H5SGN2"/>
<reference evidence="4 5" key="1">
    <citation type="submission" date="2015-06" db="EMBL/GenBank/DDBJ databases">
        <authorList>
            <person name="Wibberg Daniel"/>
        </authorList>
    </citation>
    <scope>NUCLEOTIDE SEQUENCE [LARGE SCALE GENOMIC DNA]</scope>
    <source>
        <strain evidence="4 5">T3/55T</strain>
    </source>
</reference>
<dbReference type="SUPFAM" id="SSF103486">
    <property type="entry name" value="V-type ATP synthase subunit C"/>
    <property type="match status" value="1"/>
</dbReference>
<gene>
    <name evidence="4" type="ORF">HHT355_0992</name>
</gene>
<evidence type="ECO:0000313" key="5">
    <source>
        <dbReference type="Proteomes" id="UP000236497"/>
    </source>
</evidence>
<dbReference type="Pfam" id="PF01992">
    <property type="entry name" value="vATP-synt_AC39"/>
    <property type="match status" value="1"/>
</dbReference>
<dbReference type="InterPro" id="IPR002843">
    <property type="entry name" value="ATPase_V0-cplx_csu/dsu"/>
</dbReference>
<comment type="similarity">
    <text evidence="1">Belongs to the V-ATPase V0D/AC39 subunit family.</text>
</comment>
<evidence type="ECO:0000256" key="2">
    <source>
        <dbReference type="ARBA" id="ARBA00022448"/>
    </source>
</evidence>
<accession>A0A0H5SGN2</accession>
<dbReference type="InterPro" id="IPR050873">
    <property type="entry name" value="V-ATPase_V0D/AC39_subunit"/>
</dbReference>
<dbReference type="Gene3D" id="1.20.1690.10">
    <property type="entry name" value="V-type ATP synthase subunit C domain"/>
    <property type="match status" value="2"/>
</dbReference>
<evidence type="ECO:0008006" key="6">
    <source>
        <dbReference type="Google" id="ProtNLM"/>
    </source>
</evidence>
<keyword evidence="5" id="KW-1185">Reference proteome</keyword>
<evidence type="ECO:0000313" key="4">
    <source>
        <dbReference type="EMBL" id="CRZ34195.1"/>
    </source>
</evidence>
<dbReference type="Gene3D" id="1.10.132.50">
    <property type="entry name" value="ATP synthase (C/AC39) subunit, domain 3"/>
    <property type="match status" value="1"/>
</dbReference>
<dbReference type="InterPro" id="IPR044911">
    <property type="entry name" value="V-type_ATPase_csu/dsu_dom_3"/>
</dbReference>
<dbReference type="Proteomes" id="UP000236497">
    <property type="component" value="Unassembled WGS sequence"/>
</dbReference>
<keyword evidence="2" id="KW-0813">Transport</keyword>
<evidence type="ECO:0000256" key="1">
    <source>
        <dbReference type="ARBA" id="ARBA00006709"/>
    </source>
</evidence>
<dbReference type="PANTHER" id="PTHR38682">
    <property type="entry name" value="V-TYPE ATP SYNTHASE SUBUNIT C"/>
    <property type="match status" value="1"/>
</dbReference>
<name>A0A0H5SGN2_HERHM</name>
<sequence>MTGLKLKNKSKNEMTDNLYLYAVARIRSRELSLLNKADIDQLMNCKSEKDALQFLKDKGWGRDGAETAEEVLMAEREKTWDLLRELVDDMSVFNVFLCVNDFHNVKAAIKQAYKGTKIPNMYYTDCTLDPETVKKAIIEQDFSLLPEHMREAAKEAYEIQLHTGDSQLCDIIIDKAALETLYAEGNASGNELIEQYVELKVAQADINIAIRSVKTGKDKDFLRRALVPCKSLDIEKLIESAAMGMEAIYDYLNKTVYSDAVPALKESAQAFERWCDNRIIEYIRPQKYNPFTLSPIAAYLLARENEIKTVRILLSGKRNDIADNVIRERLRDMYV</sequence>
<protein>
    <recommendedName>
        <fullName evidence="6">V/A-type H+-transporting ATPase subunit C</fullName>
    </recommendedName>
</protein>
<proteinExistence type="inferred from homology"/>
<keyword evidence="3" id="KW-0406">Ion transport</keyword>
<dbReference type="GO" id="GO:0046961">
    <property type="term" value="F:proton-transporting ATPase activity, rotational mechanism"/>
    <property type="evidence" value="ECO:0007669"/>
    <property type="project" value="InterPro"/>
</dbReference>